<feature type="domain" description="Chorein N-terminal" evidence="3">
    <location>
        <begin position="66"/>
        <end position="278"/>
    </location>
</feature>
<organism evidence="4 5">
    <name type="scientific">Apolygus lucorum</name>
    <name type="common">Small green plant bug</name>
    <name type="synonym">Lygocoris lucorum</name>
    <dbReference type="NCBI Taxonomy" id="248454"/>
    <lineage>
        <taxon>Eukaryota</taxon>
        <taxon>Metazoa</taxon>
        <taxon>Ecdysozoa</taxon>
        <taxon>Arthropoda</taxon>
        <taxon>Hexapoda</taxon>
        <taxon>Insecta</taxon>
        <taxon>Pterygota</taxon>
        <taxon>Neoptera</taxon>
        <taxon>Paraneoptera</taxon>
        <taxon>Hemiptera</taxon>
        <taxon>Heteroptera</taxon>
        <taxon>Panheteroptera</taxon>
        <taxon>Cimicomorpha</taxon>
        <taxon>Miridae</taxon>
        <taxon>Mirini</taxon>
        <taxon>Apolygus</taxon>
    </lineage>
</organism>
<name>A0A8S9XJJ6_APOLU</name>
<dbReference type="Proteomes" id="UP000466442">
    <property type="component" value="Unassembled WGS sequence"/>
</dbReference>
<keyword evidence="1" id="KW-0813">Transport</keyword>
<comment type="caution">
    <text evidence="4">The sequence shown here is derived from an EMBL/GenBank/DDBJ whole genome shotgun (WGS) entry which is preliminary data.</text>
</comment>
<dbReference type="Pfam" id="PF12624">
    <property type="entry name" value="VPS13_N"/>
    <property type="match status" value="1"/>
</dbReference>
<dbReference type="InterPro" id="IPR039782">
    <property type="entry name" value="VPS13B"/>
</dbReference>
<feature type="region of interest" description="Disordered" evidence="2">
    <location>
        <begin position="1075"/>
        <end position="1099"/>
    </location>
</feature>
<dbReference type="PANTHER" id="PTHR12517:SF0">
    <property type="entry name" value="INTERMEMBRANE LIPID TRANSFER PROTEIN VPS13B"/>
    <property type="match status" value="1"/>
</dbReference>
<protein>
    <recommendedName>
        <fullName evidence="3">Chorein N-terminal domain-containing protein</fullName>
    </recommendedName>
</protein>
<dbReference type="EMBL" id="WIXP02000006">
    <property type="protein sequence ID" value="KAF6209163.1"/>
    <property type="molecule type" value="Genomic_DNA"/>
</dbReference>
<evidence type="ECO:0000313" key="4">
    <source>
        <dbReference type="EMBL" id="KAF6209163.1"/>
    </source>
</evidence>
<feature type="compositionally biased region" description="Polar residues" evidence="2">
    <location>
        <begin position="333"/>
        <end position="344"/>
    </location>
</feature>
<feature type="region of interest" description="Disordered" evidence="2">
    <location>
        <begin position="3521"/>
        <end position="3541"/>
    </location>
</feature>
<proteinExistence type="predicted"/>
<feature type="region of interest" description="Disordered" evidence="2">
    <location>
        <begin position="333"/>
        <end position="359"/>
    </location>
</feature>
<gene>
    <name evidence="4" type="ORF">GE061_014908</name>
</gene>
<keyword evidence="5" id="KW-1185">Reference proteome</keyword>
<evidence type="ECO:0000256" key="2">
    <source>
        <dbReference type="SAM" id="MobiDB-lite"/>
    </source>
</evidence>
<dbReference type="PANTHER" id="PTHR12517">
    <property type="entry name" value="VACUOLAR PROTEIN SORTING-ASSOCIATED PROTEIN 13B"/>
    <property type="match status" value="1"/>
</dbReference>
<feature type="region of interest" description="Disordered" evidence="2">
    <location>
        <begin position="3045"/>
        <end position="3084"/>
    </location>
</feature>
<evidence type="ECO:0000313" key="5">
    <source>
        <dbReference type="Proteomes" id="UP000466442"/>
    </source>
</evidence>
<feature type="compositionally biased region" description="Polar residues" evidence="2">
    <location>
        <begin position="1076"/>
        <end position="1091"/>
    </location>
</feature>
<reference evidence="4" key="1">
    <citation type="journal article" date="2021" name="Mol. Ecol. Resour.">
        <title>Apolygus lucorum genome provides insights into omnivorousness and mesophyll feeding.</title>
        <authorList>
            <person name="Liu Y."/>
            <person name="Liu H."/>
            <person name="Wang H."/>
            <person name="Huang T."/>
            <person name="Liu B."/>
            <person name="Yang B."/>
            <person name="Yin L."/>
            <person name="Li B."/>
            <person name="Zhang Y."/>
            <person name="Zhang S."/>
            <person name="Jiang F."/>
            <person name="Zhang X."/>
            <person name="Ren Y."/>
            <person name="Wang B."/>
            <person name="Wang S."/>
            <person name="Lu Y."/>
            <person name="Wu K."/>
            <person name="Fan W."/>
            <person name="Wang G."/>
        </authorList>
    </citation>
    <scope>NUCLEOTIDE SEQUENCE</scope>
    <source>
        <strain evidence="4">12Hb</strain>
    </source>
</reference>
<accession>A0A8S9XJJ6</accession>
<evidence type="ECO:0000256" key="1">
    <source>
        <dbReference type="ARBA" id="ARBA00022448"/>
    </source>
</evidence>
<evidence type="ECO:0000259" key="3">
    <source>
        <dbReference type="Pfam" id="PF12624"/>
    </source>
</evidence>
<sequence>MVKTFGVSLITSVYHVFYCCGSVIKKRKHFPVDSEILVGLILNSPQETELELEFDCIWSSIMFRIESYITSIILSYVDRYIKNFKRQDAQVSLWEGDGSLHNLDLDLEVLDQELNLPFSFVSGHIHELLIHVPWTRIGSEPVKITINTIECIMKLKPPGQDLSTKREKKKKSQTGEEYVTPPSYMKSLVNKIIFNLSVTCNNLILKYVEEDIVLSMNIKTLSLSTVNRNWEPEFSELSIAQLILRNLVNLSDVTICLDKRNASGRIESYLEPILYKCSLSIRISRTFPNPSSTTATTTRIGIYCDNFALSISEPQVPMLLRLFLLFQMVNKSPSVSNTPSQLSLETTTDDTGHGSDSEGQYESWSSWMWGFVPSILPLASEGTLIGAGEDLQTLHVGLYINSFVLDLKLVGDGKTWESLGKVQFENCFTEISKNSNEWTNIQVGVSLVAINPVPQFDKETYLSCGQVNPSFLTNSLFENPDTDFPQRAWDVHLSTITENYLVTRAPAVSFDSLMALEVPADSWADNFLSEPRRKVLTRCVVGPMNINVTNGLIDRINVIMESINAYDYPVYSSFGTSIPDLSSLMKGEKKYFTESYIPKKILQVTVCEANIRVYAAQIPLNEKKGKKTLNAELIKTFSSKQQPHLLLRLKCLDISLSQPLNPESLQGFSLKNSCMEIFSDAMTTLSAGVLKMSASVLVGETELVDILDIQKTAVTMAYDSVLLMEPESITMHSTLQIGEVIFNSTNAKLLLALEIIKSFLSPNWKMNSIYRTSLVHDSMNISNVPFLKLSLTGLNAIAQRPISTISPTPFILYLKLKHFHYNVDQSVFDWITYKPRLLSGAQQLRWDINSDGSFRKVSTSSRSISSVSKPKAPETVDVPEKVADRETEVYSSIEEFEKKVEWLMKWLSVVISADITDMQFSYRSSLNRNKVLVFMLPSISVASSYGKLSVDSDELPVTFNAWVKNTPSFPWSADFNGITGHFVVDDKKKETVLDPFSINCTIAVASKLIPTPSIAISIHTDTSSIAVNIGRPQMTALAELLTSLNLVYSTFVSITGDTKKPEEQAPLELGLESDESFSASNSHSNPQQSAVNKGKEPPKDSLKVSCWLQWTLAKCTFALQTSPGRSSNEILKLVFEMEDIIISTDMDLNDRIYQKVKLKIGTAGIRHFMRESQNLPWVLGVYGGVVMKGHDSTGNAAEFLYLTFTRVLASNYHSKMSSLGHSMKESVRQKLTPSTRYVMELDLKIEPLDFVLAPLVLGKFMKVVEPMIQRKAVSGAGAGAPLDQFTTSDLPLVYLDIQQIRAFVPSSYFPSEKKCQHDTVVVHIDDVALRHEAVNPVSRKILRSDIYSSAQRARVTSLPGSQLEDRQYQLDLTLQISTANWEDLAPHVSGEQSGVLDNPAVYWNSGGATALHRGACLTPLLSTAKICFILAPPIVTSGFVISGLNFEANVISEIVLSISLDQLRLLKALHHEIMLVVPEASDSIATDSCNSSFVDSGIESIEGSVITNPTTQVKFERIYRRANSSLVTVSSSTAINTKNLRQRTQTVPTDLLVIGKGVTIKLYSTDQRTSKTQPLLYFSVSQPFVSVEKHGDTCIYKASVFDLAVKHGYSEHFTNGKVEESDFNEILIVTKEGDPDPYKGIPPALCNFKSIRSGMKLPNISVEMGRPLKLTTRIESIKFLEGTHLLLLDTLDQTSCSSKMSNVKESNPVKNKNDRQLLVSSVNFSTKQIALEFVASSLVKKSALLSISSLVGSVNFPSINQTYGTLTVESVVMSVCGRSSHVIFNPWSFTVTGNLSWEPWIATPLFTVQLTSDVLIVEHSQKQIAALMEIVKEFYPLFMKKQRDKLSIEKSSEAGAFQFVNSDPQPDLPLAYQVVFPSAFHMAWAYPQPRSISSITVLPVPFDYSKPEGVSVSLQYLDFLGWKDWIKFQIYETKIVDVDLPNKPQVASTWRVIVKSPKPPIHVQSLAGSLRVDSMFSPKLVPNVRLNVTLDSFQVSAWAGPSRVVKLPPPLSRFAPDNPLPGEYPFAKVSIEHIKLRVLSWANGQLEVEGDFRGRADVVNCKTLQEQCIVQPFPAHVNFESDPPSITNPKFALSMTAGPILAYISPSIGHTIAAALSNAILMPVVLCNDTCFPVRIGQSGSNENITIQCLQCHFYSWRTTQQDMELRFSLSVSDDKNWSRPVSTRSAGSFSLVLSDDSGKSVSVIIIVKHLSSTMTQVLISGELVVHNNLERSIDVRLVANTIIERQRYVTVNPASRAPSIVLSPDTKYNIRLGLESQWSGLVPLFATSNSWLVKVPTKDKKDFVSVWCQIFKEKEPVHKRILVVISPMYLIKSLLPCDANVLIKTEELNIDKSLRVPGRGCVSNLITPGTTAHNHSLTFHIDGNLPSSSPHVPLSYSAMDGRTPPLPPIPDVEALIDRSESGSGGVLWPFLGPQWSNVIWRHANQPDTITHVQVRFCGDKLKVANSLMVELQPWALIINTLGLNIALQSTGRFLCALQNFSVLAPPPIEGTFYLLVELNDGYHKSNGLQLSDSQSFYKPQISGLIPLTDSVQVKVQAPNSVIFSTLHSKIMSGIRVLHISSSYVIANLSDLDISVAAFSVRKDNVKFRVPSEILYYAVHLPKISSDKIFGEPLAEWHEIGYGGETARRLYLIFEHSGLISNPVPVTVGVERGTATALLPVSTGSQVNLCLEVVFQTKDNVVYITVDRQTSPQLLIHNRTRHLLTVAKSATEQGGSAIDESEDWEWRFMLPAGKCGHYKLDVPSVSASLPPVVVARPDQNHWSTAISLVPSSGSRLVNLPQGQDLTATVLKIGYTIHLIVAHANHSLIAASDVRSRLSINSQQDLLKGTNTAESNEECLELVKTLEVNECEDLENIKESALSRFDVTCFLHGITLMLCAEPEGSFQWQEVAALTVDNVGITASPMRDPDSGVSEIAMRVTVWDLQVDNQEFHRGGYDFSVVLLRQGELDRSVFAGNNPQNLVETARINSPAVDMCLLLNANVQPVFQEVTVKVSPLQVYLEDVYLTKVSKHLLDLIPTMLIKDDGKGLRKHPSPCKSSGSSKVPDCSSEKKEDSRTCGGPIKAEGKVEEEEDLFNVSDEEIESPLSYSPWKVAEHHKPHHDRGNDDEERYEVLWSEDAEDDPIYKIPIPDEIVRGTYDLSRPLKLKKFLIAPMDVSVSIHTSTKFYIALDQSPLSFSEFRRTDVVTTPYRLGHALTLHYFLGAIYGTGWALGSLQLLGAPAGLARSVGHGLRSFVTLPYQGIMEGPTGFLLGIVHGSASLMKHVTAGTLTSVNKLAGSWSRTLDRLTLSPDDLRYAEEMRRVKPQGIADGIKQGLTEFGVSLLGGVGGLAQQPLEYATGSQGQSFVGSLGRGLVGVMARPISGAAELVALTAHGILSGAGWADNHIPKHLPVWQGVHHGTESRVKYEHKLVPKNQTLLFVCEATSSEFEPVVLVITSSLLYVLNRDDVIIRQIKLQDIAWSKDKFDPTMVKITVQTPDVVAEKLSQKRITEFVRESQRALSATTPEESFPQVASSFPPTPPSAELDPLKFYLNPQRRDHFICILDLAARHAANRGFPVLT</sequence>
<feature type="compositionally biased region" description="Polar residues" evidence="2">
    <location>
        <begin position="3521"/>
        <end position="3536"/>
    </location>
</feature>
<dbReference type="OrthoDB" id="445152at2759"/>
<dbReference type="InterPro" id="IPR026854">
    <property type="entry name" value="VPS13_N"/>
</dbReference>